<evidence type="ECO:0000256" key="1">
    <source>
        <dbReference type="SAM" id="SignalP"/>
    </source>
</evidence>
<proteinExistence type="predicted"/>
<dbReference type="Proteomes" id="UP001259982">
    <property type="component" value="Unassembled WGS sequence"/>
</dbReference>
<keyword evidence="1" id="KW-0732">Signal</keyword>
<gene>
    <name evidence="2" type="ORF">RM531_07340</name>
</gene>
<protein>
    <submittedName>
        <fullName evidence="2">Cyclase family protein</fullName>
        <ecNumber evidence="2">3.5.-.-</ecNumber>
    </submittedName>
</protein>
<dbReference type="InterPro" id="IPR037175">
    <property type="entry name" value="KFase_sf"/>
</dbReference>
<dbReference type="GO" id="GO:0016787">
    <property type="term" value="F:hydrolase activity"/>
    <property type="evidence" value="ECO:0007669"/>
    <property type="project" value="UniProtKB-KW"/>
</dbReference>
<keyword evidence="3" id="KW-1185">Reference proteome</keyword>
<dbReference type="SUPFAM" id="SSF102198">
    <property type="entry name" value="Putative cyclase"/>
    <property type="match status" value="1"/>
</dbReference>
<evidence type="ECO:0000313" key="3">
    <source>
        <dbReference type="Proteomes" id="UP001259982"/>
    </source>
</evidence>
<sequence length="328" mass="34791">MHLTIATRTIALTAALIAGAAGAADNDDKPLPAEAPDAPEWCQSEWGPGDEIGAANLLTEERARAAAKLVTRGKVYGLGAETNADTPAYGSRSWSMVVTQPGQAGGASIGESQTVFNDDIHMGYVGIGSQIDGLGHIGIDNVYYNCHPASEFVQGDGLTALGIHQVPNMVTRGVVLDMTDHFDQAVLDEGTAFNREEIRAQAKAQGIEIREGDVVLFHTGWLDLVGEDDERYITAEPGLGLDGARYLAEKNVVAAGADTWGLEVIPFEEGVGVFEVHQELLARNGIYILENMDTAELVADGVSEFMFVLGAPRFTGGVQAIVNPTAIR</sequence>
<feature type="chain" id="PRO_5046118028" evidence="1">
    <location>
        <begin position="24"/>
        <end position="328"/>
    </location>
</feature>
<dbReference type="EMBL" id="JAVRHY010000005">
    <property type="protein sequence ID" value="MDT0618285.1"/>
    <property type="molecule type" value="Genomic_DNA"/>
</dbReference>
<dbReference type="Pfam" id="PF04199">
    <property type="entry name" value="Cyclase"/>
    <property type="match status" value="1"/>
</dbReference>
<organism evidence="2 3">
    <name type="scientific">Spectribacter acetivorans</name>
    <dbReference type="NCBI Taxonomy" id="3075603"/>
    <lineage>
        <taxon>Bacteria</taxon>
        <taxon>Pseudomonadati</taxon>
        <taxon>Pseudomonadota</taxon>
        <taxon>Gammaproteobacteria</taxon>
        <taxon>Salinisphaerales</taxon>
        <taxon>Salinisphaeraceae</taxon>
        <taxon>Spectribacter</taxon>
    </lineage>
</organism>
<dbReference type="InterPro" id="IPR007325">
    <property type="entry name" value="KFase/CYL"/>
</dbReference>
<keyword evidence="2" id="KW-0378">Hydrolase</keyword>
<feature type="signal peptide" evidence="1">
    <location>
        <begin position="1"/>
        <end position="23"/>
    </location>
</feature>
<evidence type="ECO:0000313" key="2">
    <source>
        <dbReference type="EMBL" id="MDT0618285.1"/>
    </source>
</evidence>
<accession>A0ABU3B886</accession>
<reference evidence="2 3" key="1">
    <citation type="submission" date="2023-09" db="EMBL/GenBank/DDBJ databases">
        <authorList>
            <person name="Rey-Velasco X."/>
        </authorList>
    </citation>
    <scope>NUCLEOTIDE SEQUENCE [LARGE SCALE GENOMIC DNA]</scope>
    <source>
        <strain evidence="2 3">P385</strain>
    </source>
</reference>
<dbReference type="Gene3D" id="3.50.30.50">
    <property type="entry name" value="Putative cyclase"/>
    <property type="match status" value="1"/>
</dbReference>
<dbReference type="RefSeq" id="WP_311658374.1">
    <property type="nucleotide sequence ID" value="NZ_JAVRHY010000005.1"/>
</dbReference>
<name>A0ABU3B886_9GAMM</name>
<dbReference type="PANTHER" id="PTHR34861">
    <property type="match status" value="1"/>
</dbReference>
<dbReference type="PANTHER" id="PTHR34861:SF10">
    <property type="entry name" value="CYCLASE"/>
    <property type="match status" value="1"/>
</dbReference>
<comment type="caution">
    <text evidence="2">The sequence shown here is derived from an EMBL/GenBank/DDBJ whole genome shotgun (WGS) entry which is preliminary data.</text>
</comment>
<dbReference type="EC" id="3.5.-.-" evidence="2"/>